<dbReference type="PANTHER" id="PTHR47336:SF2">
    <property type="entry name" value="TRANSCRIPTION FACTOR HMS1-RELATED"/>
    <property type="match status" value="1"/>
</dbReference>
<dbReference type="Gene3D" id="4.10.280.10">
    <property type="entry name" value="Helix-loop-helix DNA-binding domain"/>
    <property type="match status" value="1"/>
</dbReference>
<organism evidence="4 5">
    <name type="scientific">Amorphotheca resinae ATCC 22711</name>
    <dbReference type="NCBI Taxonomy" id="857342"/>
    <lineage>
        <taxon>Eukaryota</taxon>
        <taxon>Fungi</taxon>
        <taxon>Dikarya</taxon>
        <taxon>Ascomycota</taxon>
        <taxon>Pezizomycotina</taxon>
        <taxon>Leotiomycetes</taxon>
        <taxon>Helotiales</taxon>
        <taxon>Amorphothecaceae</taxon>
        <taxon>Amorphotheca</taxon>
    </lineage>
</organism>
<dbReference type="Proteomes" id="UP000241818">
    <property type="component" value="Unassembled WGS sequence"/>
</dbReference>
<feature type="compositionally biased region" description="Low complexity" evidence="2">
    <location>
        <begin position="153"/>
        <end position="165"/>
    </location>
</feature>
<dbReference type="SMART" id="SM00353">
    <property type="entry name" value="HLH"/>
    <property type="match status" value="1"/>
</dbReference>
<evidence type="ECO:0000313" key="4">
    <source>
        <dbReference type="EMBL" id="PSS14851.1"/>
    </source>
</evidence>
<reference evidence="4 5" key="1">
    <citation type="journal article" date="2018" name="New Phytol.">
        <title>Comparative genomics and transcriptomics depict ericoid mycorrhizal fungi as versatile saprotrophs and plant mutualists.</title>
        <authorList>
            <person name="Martino E."/>
            <person name="Morin E."/>
            <person name="Grelet G.A."/>
            <person name="Kuo A."/>
            <person name="Kohler A."/>
            <person name="Daghino S."/>
            <person name="Barry K.W."/>
            <person name="Cichocki N."/>
            <person name="Clum A."/>
            <person name="Dockter R.B."/>
            <person name="Hainaut M."/>
            <person name="Kuo R.C."/>
            <person name="LaButti K."/>
            <person name="Lindahl B.D."/>
            <person name="Lindquist E.A."/>
            <person name="Lipzen A."/>
            <person name="Khouja H.R."/>
            <person name="Magnuson J."/>
            <person name="Murat C."/>
            <person name="Ohm R.A."/>
            <person name="Singer S.W."/>
            <person name="Spatafora J.W."/>
            <person name="Wang M."/>
            <person name="Veneault-Fourrey C."/>
            <person name="Henrissat B."/>
            <person name="Grigoriev I.V."/>
            <person name="Martin F.M."/>
            <person name="Perotto S."/>
        </authorList>
    </citation>
    <scope>NUCLEOTIDE SEQUENCE [LARGE SCALE GENOMIC DNA]</scope>
    <source>
        <strain evidence="4 5">ATCC 22711</strain>
    </source>
</reference>
<feature type="region of interest" description="Disordered" evidence="2">
    <location>
        <begin position="142"/>
        <end position="203"/>
    </location>
</feature>
<dbReference type="OrthoDB" id="2133190at2759"/>
<proteinExistence type="predicted"/>
<feature type="region of interest" description="Disordered" evidence="2">
    <location>
        <begin position="303"/>
        <end position="323"/>
    </location>
</feature>
<feature type="coiled-coil region" evidence="1">
    <location>
        <begin position="264"/>
        <end position="298"/>
    </location>
</feature>
<dbReference type="RefSeq" id="XP_024719450.1">
    <property type="nucleotide sequence ID" value="XM_024865827.1"/>
</dbReference>
<dbReference type="AlphaFoldDB" id="A0A2T3AXU5"/>
<dbReference type="InterPro" id="IPR052099">
    <property type="entry name" value="Regulatory_TF_Diverse"/>
</dbReference>
<dbReference type="InParanoid" id="A0A2T3AXU5"/>
<dbReference type="GeneID" id="36573908"/>
<evidence type="ECO:0000259" key="3">
    <source>
        <dbReference type="PROSITE" id="PS50888"/>
    </source>
</evidence>
<dbReference type="CDD" id="cd11399">
    <property type="entry name" value="bHLHzip_scHMS1_like"/>
    <property type="match status" value="1"/>
</dbReference>
<dbReference type="SUPFAM" id="SSF47459">
    <property type="entry name" value="HLH, helix-loop-helix DNA-binding domain"/>
    <property type="match status" value="1"/>
</dbReference>
<gene>
    <name evidence="4" type="ORF">M430DRAFT_28895</name>
</gene>
<dbReference type="PROSITE" id="PS50888">
    <property type="entry name" value="BHLH"/>
    <property type="match status" value="1"/>
</dbReference>
<keyword evidence="5" id="KW-1185">Reference proteome</keyword>
<dbReference type="InterPro" id="IPR036638">
    <property type="entry name" value="HLH_DNA-bd_sf"/>
</dbReference>
<protein>
    <recommendedName>
        <fullName evidence="3">BHLH domain-containing protein</fullName>
    </recommendedName>
</protein>
<dbReference type="PANTHER" id="PTHR47336">
    <property type="entry name" value="TRANSCRIPTION FACTOR HMS1-RELATED"/>
    <property type="match status" value="1"/>
</dbReference>
<keyword evidence="1" id="KW-0175">Coiled coil</keyword>
<dbReference type="STRING" id="857342.A0A2T3AXU5"/>
<evidence type="ECO:0000313" key="5">
    <source>
        <dbReference type="Proteomes" id="UP000241818"/>
    </source>
</evidence>
<accession>A0A2T3AXU5</accession>
<dbReference type="EMBL" id="KZ679013">
    <property type="protein sequence ID" value="PSS14851.1"/>
    <property type="molecule type" value="Genomic_DNA"/>
</dbReference>
<evidence type="ECO:0000256" key="1">
    <source>
        <dbReference type="SAM" id="Coils"/>
    </source>
</evidence>
<evidence type="ECO:0000256" key="2">
    <source>
        <dbReference type="SAM" id="MobiDB-lite"/>
    </source>
</evidence>
<dbReference type="Pfam" id="PF00010">
    <property type="entry name" value="HLH"/>
    <property type="match status" value="1"/>
</dbReference>
<dbReference type="InterPro" id="IPR011598">
    <property type="entry name" value="bHLH_dom"/>
</dbReference>
<name>A0A2T3AXU5_AMORE</name>
<feature type="domain" description="BHLH" evidence="3">
    <location>
        <begin position="201"/>
        <end position="274"/>
    </location>
</feature>
<dbReference type="GO" id="GO:0046983">
    <property type="term" value="F:protein dimerization activity"/>
    <property type="evidence" value="ECO:0007669"/>
    <property type="project" value="InterPro"/>
</dbReference>
<dbReference type="FunCoup" id="A0A2T3AXU5">
    <property type="interactions" value="893"/>
</dbReference>
<sequence length="323" mass="36608">MLLTLQHHPKPPESSNSYQIFNPETFGEDWIGWDNRIDTRLSPTWDFFPETKSKLVTPNMRNMDMQGGDNCINPANLEDSSAVFGEDPLTDQPLFQTPTSLISPPIDFPEECLYSTPLSWSRPSPGGRRMNSYNRNETIIQSQENRLRDMAMPSTYPRSPSASSSDEPHANQRKRKSFADDDDDEEYGSPEHSGNGRHPPVKKTAHNMIEKRYRTNLSDKIAALRDSVPSLRAMTKKNSRGEDIIREDLQGLTPAHKLNKATVLSKATEYIAHLEKRNKTLSKENAALKSRIDAFEALMMARQAPNAKPNPRMRVHGPPNRLN</sequence>